<sequence length="398" mass="45331">MRRRSSKPFIAVGKSWAIGCPTARSASHDAQGEDRMKIDVLVVGAGFAGSVIAERCAAAGKSVLIIDKRDHIAGNAFDESDAHGLLIHRYGPHIFHTNSEMVVDYLTRFTDWIPYEHRVLAVVEGQTYPIPINQTTINKLYGLSLDEQGVAEYFNRVREPREPIRTSEDVVLSSVGRDLCDKFFRGYTRKQWGLDLSELAALVAARIPVRTNTDDRYFTDSFQKMPKEGYTKMFARMLDHPNIRIEVGTDFASVRDRYEWKTLVYTGPIDEYFGFCYGKLPYRSLRFEHEHLAGTSKFQPVGTVNYPNDHAYTRITEFKYLTAQQHSGTSIVREYPEAEGDPYYPIPRPVNQDLFQRYKALAEAEPNVFFVGRLAQYRYYNMDQVVAAALTTAKSIGV</sequence>
<dbReference type="InterPro" id="IPR015899">
    <property type="entry name" value="UDP-GalPyranose_mutase_C"/>
</dbReference>
<dbReference type="InParanoid" id="C1F8Q3"/>
<evidence type="ECO:0000256" key="2">
    <source>
        <dbReference type="ARBA" id="ARBA00009321"/>
    </source>
</evidence>
<dbReference type="EC" id="5.4.99.9" evidence="7"/>
<dbReference type="GO" id="GO:0050660">
    <property type="term" value="F:flavin adenine dinucleotide binding"/>
    <property type="evidence" value="ECO:0007669"/>
    <property type="project" value="TreeGrafter"/>
</dbReference>
<dbReference type="PANTHER" id="PTHR21197:SF0">
    <property type="entry name" value="UDP-GALACTOPYRANOSE MUTASE"/>
    <property type="match status" value="1"/>
</dbReference>
<dbReference type="Proteomes" id="UP000002207">
    <property type="component" value="Chromosome"/>
</dbReference>
<keyword evidence="5 7" id="KW-0413">Isomerase</keyword>
<reference evidence="7 8" key="1">
    <citation type="journal article" date="2009" name="Appl. Environ. Microbiol.">
        <title>Three genomes from the phylum Acidobacteria provide insight into the lifestyles of these microorganisms in soils.</title>
        <authorList>
            <person name="Ward N.L."/>
            <person name="Challacombe J.F."/>
            <person name="Janssen P.H."/>
            <person name="Henrissat B."/>
            <person name="Coutinho P.M."/>
            <person name="Wu M."/>
            <person name="Xie G."/>
            <person name="Haft D.H."/>
            <person name="Sait M."/>
            <person name="Badger J."/>
            <person name="Barabote R.D."/>
            <person name="Bradley B."/>
            <person name="Brettin T.S."/>
            <person name="Brinkac L.M."/>
            <person name="Bruce D."/>
            <person name="Creasy T."/>
            <person name="Daugherty S.C."/>
            <person name="Davidsen T.M."/>
            <person name="DeBoy R.T."/>
            <person name="Detter J.C."/>
            <person name="Dodson R.J."/>
            <person name="Durkin A.S."/>
            <person name="Ganapathy A."/>
            <person name="Gwinn-Giglio M."/>
            <person name="Han C.S."/>
            <person name="Khouri H."/>
            <person name="Kiss H."/>
            <person name="Kothari S.P."/>
            <person name="Madupu R."/>
            <person name="Nelson K.E."/>
            <person name="Nelson W.C."/>
            <person name="Paulsen I."/>
            <person name="Penn K."/>
            <person name="Ren Q."/>
            <person name="Rosovitz M.J."/>
            <person name="Selengut J.D."/>
            <person name="Shrivastava S."/>
            <person name="Sullivan S.A."/>
            <person name="Tapia R."/>
            <person name="Thompson L.S."/>
            <person name="Watkins K.L."/>
            <person name="Yang Q."/>
            <person name="Yu C."/>
            <person name="Zafar N."/>
            <person name="Zhou L."/>
            <person name="Kuske C.R."/>
        </authorList>
    </citation>
    <scope>NUCLEOTIDE SEQUENCE [LARGE SCALE GENOMIC DNA]</scope>
    <source>
        <strain evidence="8">ATCC 51196 / DSM 11244 / BCRC 80197 / JCM 7670 / NBRC 15755 / NCIMB 13165 / 161</strain>
    </source>
</reference>
<dbReference type="SUPFAM" id="SSF51971">
    <property type="entry name" value="Nucleotide-binding domain"/>
    <property type="match status" value="1"/>
</dbReference>
<evidence type="ECO:0000256" key="1">
    <source>
        <dbReference type="ARBA" id="ARBA00001974"/>
    </source>
</evidence>
<evidence type="ECO:0000313" key="8">
    <source>
        <dbReference type="Proteomes" id="UP000002207"/>
    </source>
</evidence>
<organism evidence="7 8">
    <name type="scientific">Acidobacterium capsulatum (strain ATCC 51196 / DSM 11244 / BCRC 80197 / JCM 7670 / NBRC 15755 / NCIMB 13165 / 161)</name>
    <dbReference type="NCBI Taxonomy" id="240015"/>
    <lineage>
        <taxon>Bacteria</taxon>
        <taxon>Pseudomonadati</taxon>
        <taxon>Acidobacteriota</taxon>
        <taxon>Terriglobia</taxon>
        <taxon>Terriglobales</taxon>
        <taxon>Acidobacteriaceae</taxon>
        <taxon>Acidobacterium</taxon>
    </lineage>
</organism>
<evidence type="ECO:0000256" key="5">
    <source>
        <dbReference type="ARBA" id="ARBA00023235"/>
    </source>
</evidence>
<dbReference type="EMBL" id="CP001472">
    <property type="protein sequence ID" value="ACO34633.1"/>
    <property type="molecule type" value="Genomic_DNA"/>
</dbReference>
<dbReference type="SUPFAM" id="SSF54373">
    <property type="entry name" value="FAD-linked reductases, C-terminal domain"/>
    <property type="match status" value="1"/>
</dbReference>
<dbReference type="eggNOG" id="COG0562">
    <property type="taxonomic scope" value="Bacteria"/>
</dbReference>
<dbReference type="STRING" id="240015.ACP_0182"/>
<keyword evidence="4" id="KW-0274">FAD</keyword>
<dbReference type="Pfam" id="PF13450">
    <property type="entry name" value="NAD_binding_8"/>
    <property type="match status" value="1"/>
</dbReference>
<name>C1F8Q3_ACIC5</name>
<keyword evidence="3" id="KW-0285">Flavoprotein</keyword>
<dbReference type="InterPro" id="IPR004379">
    <property type="entry name" value="UDP-GALP_mutase"/>
</dbReference>
<dbReference type="Gene3D" id="3.40.50.720">
    <property type="entry name" value="NAD(P)-binding Rossmann-like Domain"/>
    <property type="match status" value="3"/>
</dbReference>
<comment type="similarity">
    <text evidence="2">Belongs to the UDP-galactopyranose/dTDP-fucopyranose mutase family.</text>
</comment>
<keyword evidence="8" id="KW-1185">Reference proteome</keyword>
<gene>
    <name evidence="7" type="primary">glf</name>
    <name evidence="7" type="ordered locus">ACP_0182</name>
</gene>
<evidence type="ECO:0000256" key="3">
    <source>
        <dbReference type="ARBA" id="ARBA00022630"/>
    </source>
</evidence>
<dbReference type="GO" id="GO:0005829">
    <property type="term" value="C:cytosol"/>
    <property type="evidence" value="ECO:0007669"/>
    <property type="project" value="TreeGrafter"/>
</dbReference>
<dbReference type="AlphaFoldDB" id="C1F8Q3"/>
<proteinExistence type="inferred from homology"/>
<evidence type="ECO:0000256" key="4">
    <source>
        <dbReference type="ARBA" id="ARBA00022827"/>
    </source>
</evidence>
<evidence type="ECO:0000313" key="7">
    <source>
        <dbReference type="EMBL" id="ACO34633.1"/>
    </source>
</evidence>
<feature type="domain" description="UDP-galactopyranose mutase C-terminal" evidence="6">
    <location>
        <begin position="182"/>
        <end position="379"/>
    </location>
</feature>
<protein>
    <submittedName>
        <fullName evidence="7">UDP-galactopyranose mutase</fullName>
        <ecNumber evidence="7">5.4.99.9</ecNumber>
    </submittedName>
</protein>
<dbReference type="HOGENOM" id="CLU_042118_0_0_0"/>
<dbReference type="PANTHER" id="PTHR21197">
    <property type="entry name" value="UDP-GALACTOPYRANOSE MUTASE"/>
    <property type="match status" value="1"/>
</dbReference>
<dbReference type="KEGG" id="aca:ACP_0182"/>
<dbReference type="FunCoup" id="C1F8Q3">
    <property type="interactions" value="68"/>
</dbReference>
<evidence type="ECO:0000259" key="6">
    <source>
        <dbReference type="Pfam" id="PF03275"/>
    </source>
</evidence>
<comment type="cofactor">
    <cofactor evidence="1">
        <name>FAD</name>
        <dbReference type="ChEBI" id="CHEBI:57692"/>
    </cofactor>
</comment>
<dbReference type="NCBIfam" id="TIGR00031">
    <property type="entry name" value="UDP-GALP_mutase"/>
    <property type="match status" value="1"/>
</dbReference>
<accession>C1F8Q3</accession>
<dbReference type="GO" id="GO:0008767">
    <property type="term" value="F:UDP-galactopyranose mutase activity"/>
    <property type="evidence" value="ECO:0007669"/>
    <property type="project" value="UniProtKB-EC"/>
</dbReference>
<dbReference type="Pfam" id="PF03275">
    <property type="entry name" value="GLF"/>
    <property type="match status" value="1"/>
</dbReference>